<dbReference type="Proteomes" id="UP001281130">
    <property type="component" value="Unassembled WGS sequence"/>
</dbReference>
<dbReference type="InterPro" id="IPR036397">
    <property type="entry name" value="RNaseH_sf"/>
</dbReference>
<dbReference type="RefSeq" id="WP_200805567.1">
    <property type="nucleotide sequence ID" value="NZ_CP007517.1"/>
</dbReference>
<dbReference type="Pfam" id="PF13749">
    <property type="entry name" value="HATPase_c_4"/>
    <property type="match status" value="1"/>
</dbReference>
<evidence type="ECO:0000256" key="2">
    <source>
        <dbReference type="ARBA" id="ARBA00035032"/>
    </source>
</evidence>
<dbReference type="PANTHER" id="PTHR30595">
    <property type="entry name" value="GLPR-RELATED TRANSCRIPTIONAL REPRESSOR"/>
    <property type="match status" value="1"/>
</dbReference>
<dbReference type="Gene3D" id="3.40.50.2300">
    <property type="match status" value="1"/>
</dbReference>
<dbReference type="AlphaFoldDB" id="A0AB35T7H2"/>
<dbReference type="GO" id="GO:0003676">
    <property type="term" value="F:nucleic acid binding"/>
    <property type="evidence" value="ECO:0007669"/>
    <property type="project" value="InterPro"/>
</dbReference>
<name>A0AB35T7H2_RUBRA</name>
<keyword evidence="4" id="KW-0547">Nucleotide-binding</keyword>
<dbReference type="Gene3D" id="3.30.950.30">
    <property type="entry name" value="Schlafen, AAA domain"/>
    <property type="match status" value="1"/>
</dbReference>
<evidence type="ECO:0000259" key="3">
    <source>
        <dbReference type="SMART" id="SM00950"/>
    </source>
</evidence>
<evidence type="ECO:0000313" key="5">
    <source>
        <dbReference type="Proteomes" id="UP001281130"/>
    </source>
</evidence>
<dbReference type="InterPro" id="IPR038475">
    <property type="entry name" value="RecG_C_sf"/>
</dbReference>
<evidence type="ECO:0000313" key="4">
    <source>
        <dbReference type="EMBL" id="MDX5895641.1"/>
    </source>
</evidence>
<protein>
    <recommendedName>
        <fullName evidence="2">Protein argonaute</fullName>
    </recommendedName>
</protein>
<dbReference type="PANTHER" id="PTHR30595:SF6">
    <property type="entry name" value="SCHLAFEN ALBA-2 DOMAIN-CONTAINING PROTEIN"/>
    <property type="match status" value="1"/>
</dbReference>
<dbReference type="InterPro" id="IPR003165">
    <property type="entry name" value="Piwi"/>
</dbReference>
<sequence length="1138" mass="128611">MIQGLVAYLIRGLEAVRSPREVFDNPQQHWSFLTAPADEDFESQHFDRKEASRAGENGSVAKSQVNRLVDQITECVSAFANANKTGSLLVLGIAASGDVKGINHLNDAQRTRITNLDEMLINQTARVGFVSCQDDSGSTNQICLIYVPHTTRGICETPGKSPKAWLRKGPQNMPITHEQREQLRRDKKIVDFEQTYCCLYEPEDVDVGVLQEYRKAVLSEAEYEHGDEQLLYRAGALTTDDGGRGFTNAGVLFFASNPQRVRPSAYVRLLRFDCGIEEAGERGLPTFEKKFTGPVTKQIRDLRTFFRESAFFKTYERRRPDGGFAEEPEYPLIAVDEALVNAVAHRDYAMGMPIVCESYKDALVVRNPGRVQQIDRDVPDRFSLEDTTLESTPRNPALVEWLKDMKDNGGRAFVRALSEGTRRMRDDMADLGLPAPIYEVGDAQTTVKLFNNAAEREAALRRDSGVETTEFMNLFPLETSPDGGGVSRANDLGRRRGEFMALLGDALSANGWYVDTSGFGRLKAHRRGSDVRMPGRVTDLVRFYPAYSFQFRQHWGKNYLCVDYTLEVKNVRNLRALLAERGANEFAGKTTVAQWKGMWRRGKIVRADTEHAHVRFFDLEAEEPIATHKVIPNLSRAEIKEGLGKAGTSFDFDREIKRHGLSLEPGAARVRAERTQAVVEDLAESMFPLPFDGATVTLRPRPAPLLRRRRARATLTVDTLPEPSVEFGRHVESADIRDGITRLGAYDDSPHNIEIVPICTDQVRTGMAALIERLKTGKYKYRGSERTFGTRFTYGSIVTVPTPEAILEECRRLLREHPEWMGNQEIDRIFLVQTPEAGYASDDETSPYYRVKRFLLEYGVPCQMVDTPTLRNPDWKDLNLALNIAAKCNVVPWVLPDAVPDADFFVGLSYTQSARQGQERLMGYANVFNEYGRWQFYSGNTETFAYEERTENFARLVRATMERLQLSETPNIYFHYSARFSHEDRDAMLRAARSVRPQGTYHFVWINTHHNVRLYDGRPETDGSLSRGSYVVASPNQIFLSTTGYNPYRRTLGTPHMLEVNVRVERPRGVPGSPPDLRALAVQILSLTKLNWASTDSLCAEPITVKYAGDIAYLTAAFLRQDGAFRLHPVLENTPWFI</sequence>
<dbReference type="SMART" id="SM00950">
    <property type="entry name" value="Piwi"/>
    <property type="match status" value="1"/>
</dbReference>
<comment type="similarity">
    <text evidence="1">Belongs to the argonaute family. Long pAgo subfamily.</text>
</comment>
<dbReference type="Gene3D" id="3.30.420.10">
    <property type="entry name" value="Ribonuclease H-like superfamily/Ribonuclease H"/>
    <property type="match status" value="1"/>
</dbReference>
<accession>A0AB35T7H2</accession>
<evidence type="ECO:0000256" key="1">
    <source>
        <dbReference type="ARBA" id="ARBA00035012"/>
    </source>
</evidence>
<dbReference type="SUPFAM" id="SSF53098">
    <property type="entry name" value="Ribonuclease H-like"/>
    <property type="match status" value="1"/>
</dbReference>
<dbReference type="Gene3D" id="3.30.565.60">
    <property type="match status" value="1"/>
</dbReference>
<dbReference type="InterPro" id="IPR007421">
    <property type="entry name" value="Schlafen_AlbA_2_dom"/>
</dbReference>
<feature type="domain" description="Piwi" evidence="3">
    <location>
        <begin position="829"/>
        <end position="1120"/>
    </location>
</feature>
<dbReference type="InterPro" id="IPR012337">
    <property type="entry name" value="RNaseH-like_sf"/>
</dbReference>
<comment type="caution">
    <text evidence="4">The sequence shown here is derived from an EMBL/GenBank/DDBJ whole genome shotgun (WGS) entry which is preliminary data.</text>
</comment>
<dbReference type="InterPro" id="IPR038461">
    <property type="entry name" value="Schlafen_AlbA_2_dom_sf"/>
</dbReference>
<proteinExistence type="inferred from homology"/>
<dbReference type="EMBL" id="JAWXXX010000004">
    <property type="protein sequence ID" value="MDX5895641.1"/>
    <property type="molecule type" value="Genomic_DNA"/>
</dbReference>
<gene>
    <name evidence="4" type="ORF">SIL72_16545</name>
</gene>
<reference evidence="4" key="1">
    <citation type="submission" date="2023-11" db="EMBL/GenBank/DDBJ databases">
        <title>MicrobeMod: A computational toolkit for identifying prokaryotic methylation and restriction-modification with nanopore sequencing.</title>
        <authorList>
            <person name="Crits-Christoph A."/>
            <person name="Kang S.C."/>
            <person name="Lee H."/>
            <person name="Ostrov N."/>
        </authorList>
    </citation>
    <scope>NUCLEOTIDE SEQUENCE</scope>
    <source>
        <strain evidence="4">ATCC 51242</strain>
    </source>
</reference>
<organism evidence="4 5">
    <name type="scientific">Rubrobacter radiotolerans</name>
    <name type="common">Arthrobacter radiotolerans</name>
    <dbReference type="NCBI Taxonomy" id="42256"/>
    <lineage>
        <taxon>Bacteria</taxon>
        <taxon>Bacillati</taxon>
        <taxon>Actinomycetota</taxon>
        <taxon>Rubrobacteria</taxon>
        <taxon>Rubrobacterales</taxon>
        <taxon>Rubrobacteraceae</taxon>
        <taxon>Rubrobacter</taxon>
    </lineage>
</organism>
<dbReference type="GO" id="GO:0005524">
    <property type="term" value="F:ATP binding"/>
    <property type="evidence" value="ECO:0007669"/>
    <property type="project" value="UniProtKB-KW"/>
</dbReference>
<dbReference type="Pfam" id="PF04326">
    <property type="entry name" value="SLFN_AlbA_2"/>
    <property type="match status" value="1"/>
</dbReference>
<keyword evidence="4" id="KW-0067">ATP-binding</keyword>